<feature type="transmembrane region" description="Helical" evidence="6">
    <location>
        <begin position="68"/>
        <end position="85"/>
    </location>
</feature>
<dbReference type="SUPFAM" id="SSF56281">
    <property type="entry name" value="Metallo-hydrolase/oxidoreductase"/>
    <property type="match status" value="1"/>
</dbReference>
<proteinExistence type="predicted"/>
<dbReference type="InterPro" id="IPR004477">
    <property type="entry name" value="ComEC_N"/>
</dbReference>
<dbReference type="InterPro" id="IPR001279">
    <property type="entry name" value="Metallo-B-lactamas"/>
</dbReference>
<protein>
    <submittedName>
        <fullName evidence="8">DNA internalization-related competence protein ComEC/Rec2</fullName>
    </submittedName>
</protein>
<evidence type="ECO:0000313" key="8">
    <source>
        <dbReference type="EMBL" id="MFC3929019.1"/>
    </source>
</evidence>
<dbReference type="CDD" id="cd07731">
    <property type="entry name" value="ComA-like_MBL-fold"/>
    <property type="match status" value="1"/>
</dbReference>
<dbReference type="InterPro" id="IPR035681">
    <property type="entry name" value="ComA-like_MBL"/>
</dbReference>
<feature type="transmembrane region" description="Helical" evidence="6">
    <location>
        <begin position="30"/>
        <end position="62"/>
    </location>
</feature>
<evidence type="ECO:0000256" key="1">
    <source>
        <dbReference type="ARBA" id="ARBA00004651"/>
    </source>
</evidence>
<evidence type="ECO:0000256" key="2">
    <source>
        <dbReference type="ARBA" id="ARBA00022475"/>
    </source>
</evidence>
<dbReference type="Pfam" id="PF00753">
    <property type="entry name" value="Lactamase_B"/>
    <property type="match status" value="1"/>
</dbReference>
<evidence type="ECO:0000256" key="5">
    <source>
        <dbReference type="ARBA" id="ARBA00023136"/>
    </source>
</evidence>
<dbReference type="PANTHER" id="PTHR30619:SF1">
    <property type="entry name" value="RECOMBINATION PROTEIN 2"/>
    <property type="match status" value="1"/>
</dbReference>
<feature type="transmembrane region" description="Helical" evidence="6">
    <location>
        <begin position="395"/>
        <end position="424"/>
    </location>
</feature>
<evidence type="ECO:0000256" key="4">
    <source>
        <dbReference type="ARBA" id="ARBA00022989"/>
    </source>
</evidence>
<keyword evidence="3 6" id="KW-0812">Transmembrane</keyword>
<gene>
    <name evidence="8" type="ORF">ACFORF_10710</name>
</gene>
<dbReference type="Gene3D" id="3.60.15.10">
    <property type="entry name" value="Ribonuclease Z/Hydroxyacylglutathione hydrolase-like"/>
    <property type="match status" value="1"/>
</dbReference>
<feature type="domain" description="Metallo-beta-lactamase" evidence="7">
    <location>
        <begin position="510"/>
        <end position="715"/>
    </location>
</feature>
<dbReference type="InterPro" id="IPR004797">
    <property type="entry name" value="Competence_ComEC/Rec2"/>
</dbReference>
<evidence type="ECO:0000256" key="3">
    <source>
        <dbReference type="ARBA" id="ARBA00022692"/>
    </source>
</evidence>
<dbReference type="Pfam" id="PF03772">
    <property type="entry name" value="Competence"/>
    <property type="match status" value="1"/>
</dbReference>
<dbReference type="InterPro" id="IPR052159">
    <property type="entry name" value="Competence_DNA_uptake"/>
</dbReference>
<feature type="transmembrane region" description="Helical" evidence="6">
    <location>
        <begin position="451"/>
        <end position="472"/>
    </location>
</feature>
<keyword evidence="2" id="KW-1003">Cell membrane</keyword>
<keyword evidence="9" id="KW-1185">Reference proteome</keyword>
<accession>A0ABV8CYH7</accession>
<sequence>MSLALAIRLWRNCVNLLQWTKKLPIQSIHLAFLMVLVSLTIQSFNWLGLGILLMAVTCLFRYYPIRQAGKALLVLLVFGSGIFVYRSYQNFRYQSEPDQLTEIKPILDTISVNGDQLSFRGRSNGRTYQVFYVLKSEEEQTYFKSLDEPVKFHVSVSLSEAEEMRNFKGFNYRNYLKTQGIYRLATIDKLQAVEKSSAIRPAEVLQTLRRKLIVYIDQHFPSPMKHYMTGLLLGYLGKDFEEMSDLYTSLGIIHLFALSGMQVGFFLLTFRKFCLKLGLTLEQVDALQVPFSYLYAGLTGFSISVIRSLIQAFLSRLGIKGLDNFAWALMLILVFLPRGILTTGAVLSLSYAFVLSVFDWSDVSGWWGTVLQSLAISLGMLPLLMWYFSVYQPLSLLLTATLSVLFDMAMLPGLSLILLVSPIAKLTVFNPLFSWLEQGISLVAKLSGPSWIFGSPSLVMLVLLVLSLAVFHDYFKKKNVRLIVVCLLALLFFLVKNPLENEVTVVDIGQGDSIFLRDMWGKTILIDVGGKVSFESQEAWQKHQTAANAERTLIPYLKSRGVGKIDQLVLTHTDTDHMGDMEVVAQNFKIGEILVSPGSLTNQEFVTRLKAMKVKVRVIQAGERLAIMGSQLQVLYPWETGDGGNNDSIILYGHLLNKNFLFTGDLEDGELELIKRYPKLPVDILKAGHHGSKGSSYPEFLAHIGADTALVSAGKNNRYGHPNPETLERFEAEQMTVYRTDQQGAIRFHGWQSWKVETVR</sequence>
<comment type="subcellular location">
    <subcellularLocation>
        <location evidence="1">Cell membrane</location>
        <topology evidence="1">Multi-pass membrane protein</topology>
    </subcellularLocation>
</comment>
<feature type="transmembrane region" description="Helical" evidence="6">
    <location>
        <begin position="290"/>
        <end position="314"/>
    </location>
</feature>
<comment type="caution">
    <text evidence="8">The sequence shown here is derived from an EMBL/GenBank/DDBJ whole genome shotgun (WGS) entry which is preliminary data.</text>
</comment>
<evidence type="ECO:0000313" key="9">
    <source>
        <dbReference type="Proteomes" id="UP001595807"/>
    </source>
</evidence>
<dbReference type="InterPro" id="IPR025405">
    <property type="entry name" value="DUF4131"/>
</dbReference>
<keyword evidence="4 6" id="KW-1133">Transmembrane helix</keyword>
<reference evidence="9" key="1">
    <citation type="journal article" date="2019" name="Int. J. Syst. Evol. Microbiol.">
        <title>The Global Catalogue of Microorganisms (GCM) 10K type strain sequencing project: providing services to taxonomists for standard genome sequencing and annotation.</title>
        <authorList>
            <consortium name="The Broad Institute Genomics Platform"/>
            <consortium name="The Broad Institute Genome Sequencing Center for Infectious Disease"/>
            <person name="Wu L."/>
            <person name="Ma J."/>
        </authorList>
    </citation>
    <scope>NUCLEOTIDE SEQUENCE [LARGE SCALE GENOMIC DNA]</scope>
    <source>
        <strain evidence="9">CCUG 67170</strain>
    </source>
</reference>
<dbReference type="PANTHER" id="PTHR30619">
    <property type="entry name" value="DNA INTERNALIZATION/COMPETENCE PROTEIN COMEC/REC2"/>
    <property type="match status" value="1"/>
</dbReference>
<organism evidence="8 9">
    <name type="scientific">Streptococcus caprae</name>
    <dbReference type="NCBI Taxonomy" id="1640501"/>
    <lineage>
        <taxon>Bacteria</taxon>
        <taxon>Bacillati</taxon>
        <taxon>Bacillota</taxon>
        <taxon>Bacilli</taxon>
        <taxon>Lactobacillales</taxon>
        <taxon>Streptococcaceae</taxon>
        <taxon>Streptococcus</taxon>
    </lineage>
</organism>
<dbReference type="InterPro" id="IPR036866">
    <property type="entry name" value="RibonucZ/Hydroxyglut_hydro"/>
</dbReference>
<dbReference type="RefSeq" id="WP_380428066.1">
    <property type="nucleotide sequence ID" value="NZ_JBHRZV010000053.1"/>
</dbReference>
<dbReference type="NCBIfam" id="TIGR00361">
    <property type="entry name" value="ComEC_Rec2"/>
    <property type="match status" value="1"/>
</dbReference>
<name>A0ABV8CYH7_9STRE</name>
<dbReference type="Pfam" id="PF13567">
    <property type="entry name" value="DUF4131"/>
    <property type="match status" value="1"/>
</dbReference>
<keyword evidence="5 6" id="KW-0472">Membrane</keyword>
<feature type="transmembrane region" description="Helical" evidence="6">
    <location>
        <begin position="366"/>
        <end position="388"/>
    </location>
</feature>
<dbReference type="SMART" id="SM00849">
    <property type="entry name" value="Lactamase_B"/>
    <property type="match status" value="1"/>
</dbReference>
<feature type="transmembrane region" description="Helical" evidence="6">
    <location>
        <begin position="246"/>
        <end position="270"/>
    </location>
</feature>
<dbReference type="Proteomes" id="UP001595807">
    <property type="component" value="Unassembled WGS sequence"/>
</dbReference>
<evidence type="ECO:0000256" key="6">
    <source>
        <dbReference type="SAM" id="Phobius"/>
    </source>
</evidence>
<evidence type="ECO:0000259" key="7">
    <source>
        <dbReference type="SMART" id="SM00849"/>
    </source>
</evidence>
<feature type="transmembrane region" description="Helical" evidence="6">
    <location>
        <begin position="479"/>
        <end position="495"/>
    </location>
</feature>
<feature type="transmembrane region" description="Helical" evidence="6">
    <location>
        <begin position="326"/>
        <end position="354"/>
    </location>
</feature>
<dbReference type="EMBL" id="JBHRZV010000053">
    <property type="protein sequence ID" value="MFC3929019.1"/>
    <property type="molecule type" value="Genomic_DNA"/>
</dbReference>